<dbReference type="AlphaFoldDB" id="I0V8M0"/>
<accession>I0V8M0</accession>
<feature type="signal peptide" evidence="1">
    <location>
        <begin position="1"/>
        <end position="29"/>
    </location>
</feature>
<organism evidence="2 3">
    <name type="scientific">Saccharomonospora xinjiangensis XJ-54</name>
    <dbReference type="NCBI Taxonomy" id="882086"/>
    <lineage>
        <taxon>Bacteria</taxon>
        <taxon>Bacillati</taxon>
        <taxon>Actinomycetota</taxon>
        <taxon>Actinomycetes</taxon>
        <taxon>Pseudonocardiales</taxon>
        <taxon>Pseudonocardiaceae</taxon>
        <taxon>Saccharomonospora</taxon>
    </lineage>
</organism>
<name>I0V8M0_9PSEU</name>
<keyword evidence="1" id="KW-0732">Signal</keyword>
<dbReference type="Gene3D" id="2.60.40.2850">
    <property type="match status" value="1"/>
</dbReference>
<gene>
    <name evidence="2" type="ORF">SacxiDRAFT_4292</name>
</gene>
<dbReference type="Pfam" id="PF09683">
    <property type="entry name" value="Lactococcin_972"/>
    <property type="match status" value="1"/>
</dbReference>
<keyword evidence="3" id="KW-1185">Reference proteome</keyword>
<evidence type="ECO:0000313" key="2">
    <source>
        <dbReference type="EMBL" id="EID56473.1"/>
    </source>
</evidence>
<dbReference type="RefSeq" id="WP_006240706.1">
    <property type="nucleotide sequence ID" value="NZ_JH636049.1"/>
</dbReference>
<sequence>MKRPLRRMALTTGVAMALTSTIFATGAAAATPGDTATTNNAGIRVVAQAHTATGGWGEYAIDDTADDITIQVTESVGGGIWSHGATTNLIGQKVCYSQYRHNSVSHGSSVTMDGSKDSDWVGPGAVSDANITKYTTATCRTYWSK</sequence>
<reference evidence="2 3" key="1">
    <citation type="submission" date="2012-01" db="EMBL/GenBank/DDBJ databases">
        <title>Improved High-Quality Draft sequence of Saccharomonospora xinjiangensis XJ-54.</title>
        <authorList>
            <consortium name="US DOE Joint Genome Institute"/>
            <person name="Lucas S."/>
            <person name="Han J."/>
            <person name="Lapidus A."/>
            <person name="Cheng J.-F."/>
            <person name="Goodwin L."/>
            <person name="Pitluck S."/>
            <person name="Peters L."/>
            <person name="Mikhailova N."/>
            <person name="Teshima H."/>
            <person name="Detter J.C."/>
            <person name="Han C."/>
            <person name="Tapia R."/>
            <person name="Land M."/>
            <person name="Hauser L."/>
            <person name="Kyrpides N."/>
            <person name="Ivanova N."/>
            <person name="Pagani I."/>
            <person name="Brambilla E.-M."/>
            <person name="Klenk H.-P."/>
            <person name="Woyke T."/>
        </authorList>
    </citation>
    <scope>NUCLEOTIDE SEQUENCE [LARGE SCALE GENOMIC DNA]</scope>
    <source>
        <strain evidence="2 3">XJ-54</strain>
    </source>
</reference>
<dbReference type="Proteomes" id="UP000004691">
    <property type="component" value="Unassembled WGS sequence"/>
</dbReference>
<dbReference type="EMBL" id="JH636049">
    <property type="protein sequence ID" value="EID56473.1"/>
    <property type="molecule type" value="Genomic_DNA"/>
</dbReference>
<dbReference type="HOGENOM" id="CLU_1804796_0_0_11"/>
<dbReference type="OrthoDB" id="4259471at2"/>
<evidence type="ECO:0000313" key="3">
    <source>
        <dbReference type="Proteomes" id="UP000004691"/>
    </source>
</evidence>
<dbReference type="InterPro" id="IPR006540">
    <property type="entry name" value="Lactococcin_972"/>
</dbReference>
<evidence type="ECO:0000256" key="1">
    <source>
        <dbReference type="SAM" id="SignalP"/>
    </source>
</evidence>
<feature type="chain" id="PRO_5003635583" evidence="1">
    <location>
        <begin position="30"/>
        <end position="145"/>
    </location>
</feature>
<protein>
    <submittedName>
        <fullName evidence="2">Bacteriocin (Lactococcin_972)</fullName>
    </submittedName>
</protein>
<proteinExistence type="predicted"/>